<accession>A0A9P4IQB4</accession>
<gene>
    <name evidence="5" type="ORF">NA57DRAFT_12099</name>
</gene>
<dbReference type="GO" id="GO:0032790">
    <property type="term" value="P:ribosome disassembly"/>
    <property type="evidence" value="ECO:0007669"/>
    <property type="project" value="TreeGrafter"/>
</dbReference>
<dbReference type="SUPFAM" id="SSF55200">
    <property type="entry name" value="Translation initiation factor IF3, C-terminal domain"/>
    <property type="match status" value="1"/>
</dbReference>
<proteinExistence type="inferred from homology"/>
<evidence type="ECO:0000256" key="1">
    <source>
        <dbReference type="ARBA" id="ARBA00005439"/>
    </source>
</evidence>
<name>A0A9P4IQB4_9PEZI</name>
<dbReference type="GO" id="GO:0043022">
    <property type="term" value="F:ribosome binding"/>
    <property type="evidence" value="ECO:0007669"/>
    <property type="project" value="TreeGrafter"/>
</dbReference>
<comment type="caution">
    <text evidence="5">The sequence shown here is derived from an EMBL/GenBank/DDBJ whole genome shotgun (WGS) entry which is preliminary data.</text>
</comment>
<organism evidence="5 6">
    <name type="scientific">Rhizodiscina lignyota</name>
    <dbReference type="NCBI Taxonomy" id="1504668"/>
    <lineage>
        <taxon>Eukaryota</taxon>
        <taxon>Fungi</taxon>
        <taxon>Dikarya</taxon>
        <taxon>Ascomycota</taxon>
        <taxon>Pezizomycotina</taxon>
        <taxon>Dothideomycetes</taxon>
        <taxon>Pleosporomycetidae</taxon>
        <taxon>Aulographales</taxon>
        <taxon>Rhizodiscinaceae</taxon>
        <taxon>Rhizodiscina</taxon>
    </lineage>
</organism>
<keyword evidence="3" id="KW-0648">Protein biosynthesis</keyword>
<keyword evidence="6" id="KW-1185">Reference proteome</keyword>
<feature type="non-terminal residue" evidence="5">
    <location>
        <position position="1"/>
    </location>
</feature>
<reference evidence="5" key="1">
    <citation type="journal article" date="2020" name="Stud. Mycol.">
        <title>101 Dothideomycetes genomes: a test case for predicting lifestyles and emergence of pathogens.</title>
        <authorList>
            <person name="Haridas S."/>
            <person name="Albert R."/>
            <person name="Binder M."/>
            <person name="Bloem J."/>
            <person name="Labutti K."/>
            <person name="Salamov A."/>
            <person name="Andreopoulos B."/>
            <person name="Baker S."/>
            <person name="Barry K."/>
            <person name="Bills G."/>
            <person name="Bluhm B."/>
            <person name="Cannon C."/>
            <person name="Castanera R."/>
            <person name="Culley D."/>
            <person name="Daum C."/>
            <person name="Ezra D."/>
            <person name="Gonzalez J."/>
            <person name="Henrissat B."/>
            <person name="Kuo A."/>
            <person name="Liang C."/>
            <person name="Lipzen A."/>
            <person name="Lutzoni F."/>
            <person name="Magnuson J."/>
            <person name="Mondo S."/>
            <person name="Nolan M."/>
            <person name="Ohm R."/>
            <person name="Pangilinan J."/>
            <person name="Park H.-J."/>
            <person name="Ramirez L."/>
            <person name="Alfaro M."/>
            <person name="Sun H."/>
            <person name="Tritt A."/>
            <person name="Yoshinaga Y."/>
            <person name="Zwiers L.-H."/>
            <person name="Turgeon B."/>
            <person name="Goodwin S."/>
            <person name="Spatafora J."/>
            <person name="Crous P."/>
            <person name="Grigoriev I."/>
        </authorList>
    </citation>
    <scope>NUCLEOTIDE SEQUENCE</scope>
    <source>
        <strain evidence="5">CBS 133067</strain>
    </source>
</reference>
<dbReference type="PANTHER" id="PTHR10938">
    <property type="entry name" value="TRANSLATION INITIATION FACTOR IF-3"/>
    <property type="match status" value="1"/>
</dbReference>
<protein>
    <recommendedName>
        <fullName evidence="7">Translation initiation factor IF-3</fullName>
    </recommendedName>
</protein>
<dbReference type="GO" id="GO:0005739">
    <property type="term" value="C:mitochondrion"/>
    <property type="evidence" value="ECO:0007669"/>
    <property type="project" value="TreeGrafter"/>
</dbReference>
<evidence type="ECO:0000313" key="5">
    <source>
        <dbReference type="EMBL" id="KAF2102587.1"/>
    </source>
</evidence>
<comment type="similarity">
    <text evidence="1">Belongs to the IF-3 family.</text>
</comment>
<evidence type="ECO:0008006" key="7">
    <source>
        <dbReference type="Google" id="ProtNLM"/>
    </source>
</evidence>
<dbReference type="GO" id="GO:0003743">
    <property type="term" value="F:translation initiation factor activity"/>
    <property type="evidence" value="ECO:0007669"/>
    <property type="project" value="UniProtKB-KW"/>
</dbReference>
<dbReference type="AlphaFoldDB" id="A0A9P4IQB4"/>
<feature type="non-terminal residue" evidence="5">
    <location>
        <position position="206"/>
    </location>
</feature>
<feature type="region of interest" description="Disordered" evidence="4">
    <location>
        <begin position="1"/>
        <end position="26"/>
    </location>
</feature>
<dbReference type="GO" id="GO:0070124">
    <property type="term" value="P:mitochondrial translational initiation"/>
    <property type="evidence" value="ECO:0007669"/>
    <property type="project" value="TreeGrafter"/>
</dbReference>
<keyword evidence="2" id="KW-0396">Initiation factor</keyword>
<dbReference type="Proteomes" id="UP000799772">
    <property type="component" value="Unassembled WGS sequence"/>
</dbReference>
<dbReference type="OrthoDB" id="21573at2759"/>
<dbReference type="PANTHER" id="PTHR10938:SF0">
    <property type="entry name" value="TRANSLATION INITIATION FACTOR IF-3, MITOCHONDRIAL"/>
    <property type="match status" value="1"/>
</dbReference>
<feature type="compositionally biased region" description="Basic residues" evidence="4">
    <location>
        <begin position="1"/>
        <end position="12"/>
    </location>
</feature>
<dbReference type="Gene3D" id="3.30.110.10">
    <property type="entry name" value="Translation initiation factor 3 (IF-3), C-terminal domain"/>
    <property type="match status" value="1"/>
</dbReference>
<evidence type="ECO:0000256" key="2">
    <source>
        <dbReference type="ARBA" id="ARBA00022540"/>
    </source>
</evidence>
<dbReference type="InterPro" id="IPR036788">
    <property type="entry name" value="T_IF-3_C_sf"/>
</dbReference>
<evidence type="ECO:0000313" key="6">
    <source>
        <dbReference type="Proteomes" id="UP000799772"/>
    </source>
</evidence>
<evidence type="ECO:0000256" key="4">
    <source>
        <dbReference type="SAM" id="MobiDB-lite"/>
    </source>
</evidence>
<dbReference type="InterPro" id="IPR001288">
    <property type="entry name" value="Translation_initiation_fac_3"/>
</dbReference>
<sequence length="206" mass="23695">SLQQVRHYKRSRPNSGTVVPDRNRPPCDEEIGTTRVNLVTSDGRFLPAQPIHQILRTYNRETHTLMQLQAGNPDAPRIEQQHWPVAKIVSHQELRDIDAKKREAIKQQKKTTASSKQMELSWVIGENDLGHRLKKIREFLEEGRKVEITVTTKRGMRAVTEKECAGLVAKLRRILGTVNGAKEYKEPEGSVGKMYMMFWEAKTKKK</sequence>
<dbReference type="EMBL" id="ML978122">
    <property type="protein sequence ID" value="KAF2102587.1"/>
    <property type="molecule type" value="Genomic_DNA"/>
</dbReference>
<evidence type="ECO:0000256" key="3">
    <source>
        <dbReference type="ARBA" id="ARBA00022917"/>
    </source>
</evidence>